<keyword evidence="9" id="KW-1185">Reference proteome</keyword>
<dbReference type="InterPro" id="IPR020103">
    <property type="entry name" value="PsdUridine_synth_cat_dom_sf"/>
</dbReference>
<dbReference type="Gene3D" id="3.10.290.10">
    <property type="entry name" value="RNA-binding S4 domain"/>
    <property type="match status" value="1"/>
</dbReference>
<dbReference type="InterPro" id="IPR018496">
    <property type="entry name" value="PsdUridine_synth_RsuA/RluB_CS"/>
</dbReference>
<dbReference type="Proteomes" id="UP000310263">
    <property type="component" value="Unassembled WGS sequence"/>
</dbReference>
<accession>A0A4S2EZ19</accession>
<comment type="caution">
    <text evidence="8">The sequence shown here is derived from an EMBL/GenBank/DDBJ whole genome shotgun (WGS) entry which is preliminary data.</text>
</comment>
<dbReference type="InterPro" id="IPR020094">
    <property type="entry name" value="TruA/RsuA/RluB/E/F_N"/>
</dbReference>
<dbReference type="EC" id="5.4.99.-" evidence="6"/>
<reference evidence="8 9" key="1">
    <citation type="submission" date="2019-04" db="EMBL/GenBank/DDBJ databases">
        <title>Microbes associate with the intestines of laboratory mice.</title>
        <authorList>
            <person name="Navarre W."/>
            <person name="Wong E."/>
            <person name="Huang K."/>
            <person name="Tropini C."/>
            <person name="Ng K."/>
            <person name="Yu B."/>
        </authorList>
    </citation>
    <scope>NUCLEOTIDE SEQUENCE [LARGE SCALE GENOMIC DNA]</scope>
    <source>
        <strain evidence="8 9">NM07_P-09</strain>
    </source>
</reference>
<dbReference type="Gene3D" id="3.30.70.1560">
    <property type="entry name" value="Alpha-L RNA-binding motif"/>
    <property type="match status" value="1"/>
</dbReference>
<evidence type="ECO:0000256" key="5">
    <source>
        <dbReference type="PROSITE-ProRule" id="PRU00182"/>
    </source>
</evidence>
<dbReference type="Gene3D" id="3.30.70.580">
    <property type="entry name" value="Pseudouridine synthase I, catalytic domain, N-terminal subdomain"/>
    <property type="match status" value="1"/>
</dbReference>
<dbReference type="SUPFAM" id="SSF55120">
    <property type="entry name" value="Pseudouridine synthase"/>
    <property type="match status" value="1"/>
</dbReference>
<dbReference type="CDD" id="cd02870">
    <property type="entry name" value="PseudoU_synth_RsuA_like"/>
    <property type="match status" value="1"/>
</dbReference>
<dbReference type="SMART" id="SM00363">
    <property type="entry name" value="S4"/>
    <property type="match status" value="1"/>
</dbReference>
<evidence type="ECO:0000256" key="2">
    <source>
        <dbReference type="ARBA" id="ARBA00008348"/>
    </source>
</evidence>
<dbReference type="AlphaFoldDB" id="A0A4S2EZ19"/>
<dbReference type="GO" id="GO:0120159">
    <property type="term" value="F:rRNA pseudouridine synthase activity"/>
    <property type="evidence" value="ECO:0007669"/>
    <property type="project" value="UniProtKB-ARBA"/>
</dbReference>
<dbReference type="PANTHER" id="PTHR47683:SF2">
    <property type="entry name" value="RNA-BINDING S4 DOMAIN-CONTAINING PROTEIN"/>
    <property type="match status" value="1"/>
</dbReference>
<comment type="similarity">
    <text evidence="2 6">Belongs to the pseudouridine synthase RsuA family.</text>
</comment>
<evidence type="ECO:0000313" key="8">
    <source>
        <dbReference type="EMBL" id="TGY61759.1"/>
    </source>
</evidence>
<dbReference type="PANTHER" id="PTHR47683">
    <property type="entry name" value="PSEUDOURIDINE SYNTHASE FAMILY PROTEIN-RELATED"/>
    <property type="match status" value="1"/>
</dbReference>
<dbReference type="OrthoDB" id="9807213at2"/>
<dbReference type="CDD" id="cd00165">
    <property type="entry name" value="S4"/>
    <property type="match status" value="1"/>
</dbReference>
<evidence type="ECO:0000259" key="7">
    <source>
        <dbReference type="SMART" id="SM00363"/>
    </source>
</evidence>
<evidence type="ECO:0000256" key="1">
    <source>
        <dbReference type="ARBA" id="ARBA00000073"/>
    </source>
</evidence>
<evidence type="ECO:0000256" key="4">
    <source>
        <dbReference type="ARBA" id="ARBA00023235"/>
    </source>
</evidence>
<evidence type="ECO:0000256" key="3">
    <source>
        <dbReference type="ARBA" id="ARBA00022884"/>
    </source>
</evidence>
<protein>
    <recommendedName>
        <fullName evidence="6">Pseudouridine synthase</fullName>
        <ecNumber evidence="6">5.4.99.-</ecNumber>
    </recommendedName>
</protein>
<dbReference type="EMBL" id="SRYE01000004">
    <property type="protein sequence ID" value="TGY61759.1"/>
    <property type="molecule type" value="Genomic_DNA"/>
</dbReference>
<sequence length="279" mass="30214">MMSEAPERPKDHPRTMRLQRFLARAGVASRRGSENLMTAGRVQVNGQVVTQLGSKVDPAKDVVTVDGVRYDLSSKPVSLILNKPPRMITTMDDPKGRACVADIIPKDRYPGIFPVGRLDNDTTGLLLFTTDGDLAQALLHPSQEKPKTYLALIQGALSPKAITQLEAGVELEDGITAPAAVEPMDPQDPRRAKVAPDGVPAGFSVVALTIHEGKKHQVKRMFSAVGHPVAALHRESFGPLELGELPQGRWRLVTPDEQAALDMVVKAASEEVSGWKDRS</sequence>
<dbReference type="GO" id="GO:0003723">
    <property type="term" value="F:RNA binding"/>
    <property type="evidence" value="ECO:0007669"/>
    <property type="project" value="UniProtKB-KW"/>
</dbReference>
<dbReference type="Pfam" id="PF00849">
    <property type="entry name" value="PseudoU_synth_2"/>
    <property type="match status" value="1"/>
</dbReference>
<gene>
    <name evidence="8" type="ORF">E5334_07070</name>
</gene>
<dbReference type="InterPro" id="IPR036986">
    <property type="entry name" value="S4_RNA-bd_sf"/>
</dbReference>
<dbReference type="GO" id="GO:0000455">
    <property type="term" value="P:enzyme-directed rRNA pseudouridine synthesis"/>
    <property type="evidence" value="ECO:0007669"/>
    <property type="project" value="UniProtKB-ARBA"/>
</dbReference>
<keyword evidence="3 5" id="KW-0694">RNA-binding</keyword>
<dbReference type="PROSITE" id="PS01149">
    <property type="entry name" value="PSI_RSU"/>
    <property type="match status" value="1"/>
</dbReference>
<dbReference type="InterPro" id="IPR000748">
    <property type="entry name" value="PsdUridine_synth_RsuA/RluB/E/F"/>
</dbReference>
<organism evidence="8 9">
    <name type="scientific">Muricaecibacterium torontonense</name>
    <dbReference type="NCBI Taxonomy" id="3032871"/>
    <lineage>
        <taxon>Bacteria</taxon>
        <taxon>Bacillati</taxon>
        <taxon>Actinomycetota</taxon>
        <taxon>Coriobacteriia</taxon>
        <taxon>Coriobacteriales</taxon>
        <taxon>Atopobiaceae</taxon>
        <taxon>Muricaecibacterium</taxon>
    </lineage>
</organism>
<proteinExistence type="inferred from homology"/>
<dbReference type="GO" id="GO:0005829">
    <property type="term" value="C:cytosol"/>
    <property type="evidence" value="ECO:0007669"/>
    <property type="project" value="UniProtKB-ARBA"/>
</dbReference>
<dbReference type="NCBIfam" id="TIGR00093">
    <property type="entry name" value="pseudouridine synthase"/>
    <property type="match status" value="1"/>
</dbReference>
<dbReference type="SUPFAM" id="SSF55174">
    <property type="entry name" value="Alpha-L RNA-binding motif"/>
    <property type="match status" value="1"/>
</dbReference>
<dbReference type="InterPro" id="IPR050343">
    <property type="entry name" value="RsuA_PseudoU_synthase"/>
</dbReference>
<name>A0A4S2EZ19_9ACTN</name>
<dbReference type="InterPro" id="IPR042092">
    <property type="entry name" value="PsdUridine_s_RsuA/RluB/E/F_cat"/>
</dbReference>
<evidence type="ECO:0000256" key="6">
    <source>
        <dbReference type="RuleBase" id="RU003887"/>
    </source>
</evidence>
<dbReference type="FunFam" id="3.10.290.10:FF:000003">
    <property type="entry name" value="Pseudouridine synthase"/>
    <property type="match status" value="1"/>
</dbReference>
<keyword evidence="4 6" id="KW-0413">Isomerase</keyword>
<dbReference type="InterPro" id="IPR002942">
    <property type="entry name" value="S4_RNA-bd"/>
</dbReference>
<comment type="catalytic activity">
    <reaction evidence="1">
        <text>a uridine in RNA = a pseudouridine in RNA</text>
        <dbReference type="Rhea" id="RHEA:48348"/>
        <dbReference type="Rhea" id="RHEA-COMP:12068"/>
        <dbReference type="Rhea" id="RHEA-COMP:12069"/>
        <dbReference type="ChEBI" id="CHEBI:65314"/>
        <dbReference type="ChEBI" id="CHEBI:65315"/>
    </reaction>
</comment>
<dbReference type="InterPro" id="IPR006145">
    <property type="entry name" value="PsdUridine_synth_RsuA/RluA"/>
</dbReference>
<dbReference type="FunFam" id="3.30.70.1560:FF:000001">
    <property type="entry name" value="Pseudouridine synthase"/>
    <property type="match status" value="1"/>
</dbReference>
<feature type="domain" description="RNA-binding S4" evidence="7">
    <location>
        <begin position="16"/>
        <end position="85"/>
    </location>
</feature>
<evidence type="ECO:0000313" key="9">
    <source>
        <dbReference type="Proteomes" id="UP000310263"/>
    </source>
</evidence>
<dbReference type="Pfam" id="PF01479">
    <property type="entry name" value="S4"/>
    <property type="match status" value="1"/>
</dbReference>
<dbReference type="PROSITE" id="PS50889">
    <property type="entry name" value="S4"/>
    <property type="match status" value="1"/>
</dbReference>